<accession>A0AAD9V6F0</accession>
<organism evidence="5 6">
    <name type="scientific">Acropora cervicornis</name>
    <name type="common">Staghorn coral</name>
    <dbReference type="NCBI Taxonomy" id="6130"/>
    <lineage>
        <taxon>Eukaryota</taxon>
        <taxon>Metazoa</taxon>
        <taxon>Cnidaria</taxon>
        <taxon>Anthozoa</taxon>
        <taxon>Hexacorallia</taxon>
        <taxon>Scleractinia</taxon>
        <taxon>Astrocoeniina</taxon>
        <taxon>Acroporidae</taxon>
        <taxon>Acropora</taxon>
    </lineage>
</organism>
<dbReference type="Pfam" id="PF01436">
    <property type="entry name" value="NHL"/>
    <property type="match status" value="2"/>
</dbReference>
<dbReference type="Proteomes" id="UP001249851">
    <property type="component" value="Unassembled WGS sequence"/>
</dbReference>
<keyword evidence="6" id="KW-1185">Reference proteome</keyword>
<dbReference type="SUPFAM" id="SSF63825">
    <property type="entry name" value="YWTD domain"/>
    <property type="match status" value="1"/>
</dbReference>
<dbReference type="EMBL" id="JARQWQ010000027">
    <property type="protein sequence ID" value="KAK2563013.1"/>
    <property type="molecule type" value="Genomic_DNA"/>
</dbReference>
<evidence type="ECO:0000313" key="5">
    <source>
        <dbReference type="EMBL" id="KAK2563013.1"/>
    </source>
</evidence>
<evidence type="ECO:0000256" key="4">
    <source>
        <dbReference type="SAM" id="SignalP"/>
    </source>
</evidence>
<keyword evidence="5" id="KW-0503">Monooxygenase</keyword>
<sequence length="223" mass="25422">MSIVMNVSCLAVFMLVCREEVLVHGDRIGMSRIHADTLDDESDRGLGRVKKYSREGKRTINSYCNSRVLKFSPDGKQKVVLISNAHLQHIVPSFFQIPHSLSLDERNKRLFVADRENSRVLMFDADKGRILQDFNYFGERVFAAHYHREKGGILHVVNGPISVNSQGFTFSLRRNAVIQEWRPASGFSEPHDVTSDDENGAVYVADIGKNTVWKFKRRVQIQA</sequence>
<feature type="signal peptide" evidence="4">
    <location>
        <begin position="1"/>
        <end position="25"/>
    </location>
</feature>
<proteinExistence type="predicted"/>
<protein>
    <submittedName>
        <fullName evidence="5">Peptidyl-glycine alpha-amidating monooxygenase A</fullName>
    </submittedName>
</protein>
<keyword evidence="1 4" id="KW-0732">Signal</keyword>
<name>A0AAD9V6F0_ACRCE</name>
<dbReference type="GO" id="GO:0004497">
    <property type="term" value="F:monooxygenase activity"/>
    <property type="evidence" value="ECO:0007669"/>
    <property type="project" value="UniProtKB-KW"/>
</dbReference>
<dbReference type="InterPro" id="IPR001258">
    <property type="entry name" value="NHL_repeat"/>
</dbReference>
<dbReference type="PANTHER" id="PTHR10680">
    <property type="entry name" value="PEPTIDYL-GLYCINE ALPHA-AMIDATING MONOOXYGENASE"/>
    <property type="match status" value="1"/>
</dbReference>
<keyword evidence="5" id="KW-0560">Oxidoreductase</keyword>
<evidence type="ECO:0000256" key="2">
    <source>
        <dbReference type="ARBA" id="ARBA00022737"/>
    </source>
</evidence>
<dbReference type="GO" id="GO:0005576">
    <property type="term" value="C:extracellular region"/>
    <property type="evidence" value="ECO:0007669"/>
    <property type="project" value="TreeGrafter"/>
</dbReference>
<comment type="caution">
    <text evidence="5">The sequence shown here is derived from an EMBL/GenBank/DDBJ whole genome shotgun (WGS) entry which is preliminary data.</text>
</comment>
<gene>
    <name evidence="5" type="ORF">P5673_014019</name>
</gene>
<dbReference type="Gene3D" id="2.120.10.30">
    <property type="entry name" value="TolB, C-terminal domain"/>
    <property type="match status" value="1"/>
</dbReference>
<evidence type="ECO:0000313" key="6">
    <source>
        <dbReference type="Proteomes" id="UP001249851"/>
    </source>
</evidence>
<evidence type="ECO:0000256" key="1">
    <source>
        <dbReference type="ARBA" id="ARBA00022729"/>
    </source>
</evidence>
<keyword evidence="3" id="KW-0325">Glycoprotein</keyword>
<dbReference type="PANTHER" id="PTHR10680:SF14">
    <property type="entry name" value="PEPTIDYL-GLYCINE ALPHA-AMIDATING MONOOXYGENASE"/>
    <property type="match status" value="1"/>
</dbReference>
<dbReference type="InterPro" id="IPR011042">
    <property type="entry name" value="6-blade_b-propeller_TolB-like"/>
</dbReference>
<feature type="chain" id="PRO_5042004578" evidence="4">
    <location>
        <begin position="26"/>
        <end position="223"/>
    </location>
</feature>
<keyword evidence="2" id="KW-0677">Repeat</keyword>
<reference evidence="5" key="1">
    <citation type="journal article" date="2023" name="G3 (Bethesda)">
        <title>Whole genome assembly and annotation of the endangered Caribbean coral Acropora cervicornis.</title>
        <authorList>
            <person name="Selwyn J.D."/>
            <person name="Vollmer S.V."/>
        </authorList>
    </citation>
    <scope>NUCLEOTIDE SEQUENCE</scope>
    <source>
        <strain evidence="5">K2</strain>
    </source>
</reference>
<evidence type="ECO:0000256" key="3">
    <source>
        <dbReference type="ARBA" id="ARBA00023180"/>
    </source>
</evidence>
<reference evidence="5" key="2">
    <citation type="journal article" date="2023" name="Science">
        <title>Genomic signatures of disease resistance in endangered staghorn corals.</title>
        <authorList>
            <person name="Vollmer S.V."/>
            <person name="Selwyn J.D."/>
            <person name="Despard B.A."/>
            <person name="Roesel C.L."/>
        </authorList>
    </citation>
    <scope>NUCLEOTIDE SEQUENCE</scope>
    <source>
        <strain evidence="5">K2</strain>
    </source>
</reference>
<dbReference type="AlphaFoldDB" id="A0AAD9V6F0"/>